<dbReference type="InterPro" id="IPR036361">
    <property type="entry name" value="SAP_dom_sf"/>
</dbReference>
<gene>
    <name evidence="3" type="ORF">SCF082_LOCUS43772</name>
</gene>
<name>A0ABP0QXM2_9DINO</name>
<organism evidence="3 4">
    <name type="scientific">Durusdinium trenchii</name>
    <dbReference type="NCBI Taxonomy" id="1381693"/>
    <lineage>
        <taxon>Eukaryota</taxon>
        <taxon>Sar</taxon>
        <taxon>Alveolata</taxon>
        <taxon>Dinophyceae</taxon>
        <taxon>Suessiales</taxon>
        <taxon>Symbiodiniaceae</taxon>
        <taxon>Durusdinium</taxon>
    </lineage>
</organism>
<dbReference type="SMART" id="SM00513">
    <property type="entry name" value="SAP"/>
    <property type="match status" value="1"/>
</dbReference>
<evidence type="ECO:0000256" key="1">
    <source>
        <dbReference type="SAM" id="MobiDB-lite"/>
    </source>
</evidence>
<feature type="compositionally biased region" description="Basic and acidic residues" evidence="1">
    <location>
        <begin position="179"/>
        <end position="201"/>
    </location>
</feature>
<sequence length="248" mass="28007">MSSGSILRILPWVQAPGLGRTASDAVVEEVIRVSEQMIWYGTKETGRTLRTSAFVRLSGIIKQECPSFGGRWFVGRLAKELSKVSRATRTQTLQAEADSLDTLEAHGGLVHAWDHFKVELEDEWMEEVETVQDLADLIWRTPRGLKLRTVDDETYIAMIRKSHAENRWGELYDGWEKDIPPQYEHRGPSLAEEAEREKQAESKTPAVDVASLTVPQLRAALRTLGLEDSGTKLELRERLAGDQDRRAP</sequence>
<dbReference type="Proteomes" id="UP001642464">
    <property type="component" value="Unassembled WGS sequence"/>
</dbReference>
<evidence type="ECO:0000313" key="3">
    <source>
        <dbReference type="EMBL" id="CAK9093047.1"/>
    </source>
</evidence>
<keyword evidence="4" id="KW-1185">Reference proteome</keyword>
<dbReference type="Gene3D" id="1.10.1200.10">
    <property type="entry name" value="ACP-like"/>
    <property type="match status" value="1"/>
</dbReference>
<accession>A0ABP0QXM2</accession>
<dbReference type="InterPro" id="IPR003034">
    <property type="entry name" value="SAP_dom"/>
</dbReference>
<feature type="region of interest" description="Disordered" evidence="1">
    <location>
        <begin position="179"/>
        <end position="207"/>
    </location>
</feature>
<dbReference type="Gene3D" id="1.10.720.30">
    <property type="entry name" value="SAP domain"/>
    <property type="match status" value="1"/>
</dbReference>
<proteinExistence type="predicted"/>
<dbReference type="Pfam" id="PF02037">
    <property type="entry name" value="SAP"/>
    <property type="match status" value="1"/>
</dbReference>
<evidence type="ECO:0000259" key="2">
    <source>
        <dbReference type="PROSITE" id="PS50800"/>
    </source>
</evidence>
<evidence type="ECO:0000313" key="4">
    <source>
        <dbReference type="Proteomes" id="UP001642464"/>
    </source>
</evidence>
<dbReference type="InterPro" id="IPR036736">
    <property type="entry name" value="ACP-like_sf"/>
</dbReference>
<feature type="domain" description="SAP" evidence="2">
    <location>
        <begin position="209"/>
        <end position="243"/>
    </location>
</feature>
<protein>
    <submittedName>
        <fullName evidence="3">Chloroplastic</fullName>
    </submittedName>
</protein>
<dbReference type="PROSITE" id="PS50800">
    <property type="entry name" value="SAP"/>
    <property type="match status" value="1"/>
</dbReference>
<dbReference type="SUPFAM" id="SSF68906">
    <property type="entry name" value="SAP domain"/>
    <property type="match status" value="1"/>
</dbReference>
<reference evidence="3 4" key="1">
    <citation type="submission" date="2024-02" db="EMBL/GenBank/DDBJ databases">
        <authorList>
            <person name="Chen Y."/>
            <person name="Shah S."/>
            <person name="Dougan E. K."/>
            <person name="Thang M."/>
            <person name="Chan C."/>
        </authorList>
    </citation>
    <scope>NUCLEOTIDE SEQUENCE [LARGE SCALE GENOMIC DNA]</scope>
</reference>
<dbReference type="EMBL" id="CAXAMM010040418">
    <property type="protein sequence ID" value="CAK9093047.1"/>
    <property type="molecule type" value="Genomic_DNA"/>
</dbReference>
<comment type="caution">
    <text evidence="3">The sequence shown here is derived from an EMBL/GenBank/DDBJ whole genome shotgun (WGS) entry which is preliminary data.</text>
</comment>